<evidence type="ECO:0000313" key="10">
    <source>
        <dbReference type="Proteomes" id="UP001082703"/>
    </source>
</evidence>
<evidence type="ECO:0000259" key="8">
    <source>
        <dbReference type="PROSITE" id="PS50928"/>
    </source>
</evidence>
<reference evidence="9 10" key="1">
    <citation type="submission" date="2022-11" db="EMBL/GenBank/DDBJ databases">
        <authorList>
            <person name="Caiyu Z."/>
        </authorList>
    </citation>
    <scope>NUCLEOTIDE SEQUENCE [LARGE SCALE GENOMIC DNA]</scope>
    <source>
        <strain evidence="9 10">YR-4</strain>
    </source>
</reference>
<evidence type="ECO:0000256" key="4">
    <source>
        <dbReference type="ARBA" id="ARBA00022692"/>
    </source>
</evidence>
<dbReference type="PANTHER" id="PTHR30193:SF37">
    <property type="entry name" value="INNER MEMBRANE ABC TRANSPORTER PERMEASE PROTEIN YCJO"/>
    <property type="match status" value="1"/>
</dbReference>
<feature type="transmembrane region" description="Helical" evidence="7">
    <location>
        <begin position="159"/>
        <end position="180"/>
    </location>
</feature>
<dbReference type="CDD" id="cd06261">
    <property type="entry name" value="TM_PBP2"/>
    <property type="match status" value="1"/>
</dbReference>
<dbReference type="InterPro" id="IPR051393">
    <property type="entry name" value="ABC_transporter_permease"/>
</dbReference>
<name>A0ABT4BS80_9FIRM</name>
<dbReference type="InterPro" id="IPR035906">
    <property type="entry name" value="MetI-like_sf"/>
</dbReference>
<evidence type="ECO:0000256" key="1">
    <source>
        <dbReference type="ARBA" id="ARBA00004651"/>
    </source>
</evidence>
<comment type="subcellular location">
    <subcellularLocation>
        <location evidence="1 7">Cell membrane</location>
        <topology evidence="1 7">Multi-pass membrane protein</topology>
    </subcellularLocation>
</comment>
<comment type="caution">
    <text evidence="9">The sequence shown here is derived from an EMBL/GenBank/DDBJ whole genome shotgun (WGS) entry which is preliminary data.</text>
</comment>
<evidence type="ECO:0000256" key="6">
    <source>
        <dbReference type="ARBA" id="ARBA00023136"/>
    </source>
</evidence>
<dbReference type="PROSITE" id="PS50928">
    <property type="entry name" value="ABC_TM1"/>
    <property type="match status" value="1"/>
</dbReference>
<dbReference type="InterPro" id="IPR000515">
    <property type="entry name" value="MetI-like"/>
</dbReference>
<evidence type="ECO:0000256" key="3">
    <source>
        <dbReference type="ARBA" id="ARBA00022475"/>
    </source>
</evidence>
<dbReference type="Gene3D" id="1.10.3720.10">
    <property type="entry name" value="MetI-like"/>
    <property type="match status" value="1"/>
</dbReference>
<comment type="similarity">
    <text evidence="7">Belongs to the binding-protein-dependent transport system permease family.</text>
</comment>
<dbReference type="SUPFAM" id="SSF160964">
    <property type="entry name" value="MalF N-terminal region-like"/>
    <property type="match status" value="1"/>
</dbReference>
<dbReference type="SUPFAM" id="SSF161098">
    <property type="entry name" value="MetI-like"/>
    <property type="match status" value="1"/>
</dbReference>
<dbReference type="EMBL" id="JAPOHA010000004">
    <property type="protein sequence ID" value="MCY1713739.1"/>
    <property type="molecule type" value="Genomic_DNA"/>
</dbReference>
<keyword evidence="5 7" id="KW-1133">Transmembrane helix</keyword>
<feature type="transmembrane region" description="Helical" evidence="7">
    <location>
        <begin position="110"/>
        <end position="130"/>
    </location>
</feature>
<gene>
    <name evidence="9" type="ORF">OUY18_05655</name>
</gene>
<proteinExistence type="inferred from homology"/>
<sequence>MKGNLKRRNNENITGFLFILPALLPLVLFWIIPLLYSFFLSFTNWDMMTPEIHFVKFYNYTSLLKDPAFYKTLLNTLTFAVGTTIPSIILGLLIAMALNGTRRGTGIYRTVIFAPYITPMVAVSIVWSWIFEPRVGLLNFVLSIFGLPKLNWLQSADTAMLSVIIVTVWKQLGWIMIFYLQAIRRVPKSLLEAATIDGAGVFSKFFKITIPLISPTTFFLIIISTINSLQAYDQIQVLTQGGPAGATRTMLYYYYQEAFEVFNAGKASAIAVFLVILTVIFSLIETAVSKKTVHYN</sequence>
<organism evidence="9 10">
    <name type="scientific">Caproiciproducens galactitolivorans</name>
    <dbReference type="NCBI Taxonomy" id="642589"/>
    <lineage>
        <taxon>Bacteria</taxon>
        <taxon>Bacillati</taxon>
        <taxon>Bacillota</taxon>
        <taxon>Clostridia</taxon>
        <taxon>Eubacteriales</taxon>
        <taxon>Acutalibacteraceae</taxon>
        <taxon>Caproiciproducens</taxon>
    </lineage>
</organism>
<accession>A0ABT4BS80</accession>
<evidence type="ECO:0000256" key="5">
    <source>
        <dbReference type="ARBA" id="ARBA00022989"/>
    </source>
</evidence>
<keyword evidence="10" id="KW-1185">Reference proteome</keyword>
<keyword evidence="4 7" id="KW-0812">Transmembrane</keyword>
<feature type="transmembrane region" description="Helical" evidence="7">
    <location>
        <begin position="12"/>
        <end position="39"/>
    </location>
</feature>
<feature type="transmembrane region" description="Helical" evidence="7">
    <location>
        <begin position="267"/>
        <end position="288"/>
    </location>
</feature>
<protein>
    <submittedName>
        <fullName evidence="9">Sugar ABC transporter permease</fullName>
    </submittedName>
</protein>
<feature type="domain" description="ABC transmembrane type-1" evidence="8">
    <location>
        <begin position="73"/>
        <end position="285"/>
    </location>
</feature>
<dbReference type="Proteomes" id="UP001082703">
    <property type="component" value="Unassembled WGS sequence"/>
</dbReference>
<keyword evidence="3" id="KW-1003">Cell membrane</keyword>
<evidence type="ECO:0000313" key="9">
    <source>
        <dbReference type="EMBL" id="MCY1713739.1"/>
    </source>
</evidence>
<evidence type="ECO:0000256" key="2">
    <source>
        <dbReference type="ARBA" id="ARBA00022448"/>
    </source>
</evidence>
<feature type="transmembrane region" description="Helical" evidence="7">
    <location>
        <begin position="77"/>
        <end position="98"/>
    </location>
</feature>
<dbReference type="Pfam" id="PF00528">
    <property type="entry name" value="BPD_transp_1"/>
    <property type="match status" value="1"/>
</dbReference>
<keyword evidence="2 7" id="KW-0813">Transport</keyword>
<keyword evidence="6 7" id="KW-0472">Membrane</keyword>
<feature type="transmembrane region" description="Helical" evidence="7">
    <location>
        <begin position="212"/>
        <end position="232"/>
    </location>
</feature>
<dbReference type="PANTHER" id="PTHR30193">
    <property type="entry name" value="ABC TRANSPORTER PERMEASE PROTEIN"/>
    <property type="match status" value="1"/>
</dbReference>
<evidence type="ECO:0000256" key="7">
    <source>
        <dbReference type="RuleBase" id="RU363032"/>
    </source>
</evidence>